<gene>
    <name evidence="2" type="ORF">HQ394_16450</name>
</gene>
<dbReference type="AlphaFoldDB" id="A0A7H1N4J1"/>
<feature type="transmembrane region" description="Helical" evidence="1">
    <location>
        <begin position="12"/>
        <end position="38"/>
    </location>
</feature>
<dbReference type="Pfam" id="PF05751">
    <property type="entry name" value="FixH"/>
    <property type="match status" value="1"/>
</dbReference>
<dbReference type="KEGG" id="dvn:HQ394_16450"/>
<reference evidence="2 3" key="1">
    <citation type="submission" date="2020-05" db="EMBL/GenBank/DDBJ databases">
        <title>Complete closed genome sequence of Defluviicoccus vanus.</title>
        <authorList>
            <person name="Bessarab I."/>
            <person name="Arumugam K."/>
            <person name="Maszenan A.M."/>
            <person name="Seviour R.J."/>
            <person name="Williams R.B."/>
        </authorList>
    </citation>
    <scope>NUCLEOTIDE SEQUENCE [LARGE SCALE GENOMIC DNA]</scope>
    <source>
        <strain evidence="2 3">Ben 114</strain>
    </source>
</reference>
<keyword evidence="1" id="KW-0472">Membrane</keyword>
<evidence type="ECO:0000256" key="1">
    <source>
        <dbReference type="SAM" id="Phobius"/>
    </source>
</evidence>
<evidence type="ECO:0000313" key="3">
    <source>
        <dbReference type="Proteomes" id="UP000516369"/>
    </source>
</evidence>
<dbReference type="InterPro" id="IPR008620">
    <property type="entry name" value="FixH"/>
</dbReference>
<keyword evidence="1" id="KW-1133">Transmembrane helix</keyword>
<keyword evidence="1" id="KW-0812">Transmembrane</keyword>
<keyword evidence="3" id="KW-1185">Reference proteome</keyword>
<dbReference type="Proteomes" id="UP000516369">
    <property type="component" value="Chromosome"/>
</dbReference>
<organism evidence="2 3">
    <name type="scientific">Defluviicoccus vanus</name>
    <dbReference type="NCBI Taxonomy" id="111831"/>
    <lineage>
        <taxon>Bacteria</taxon>
        <taxon>Pseudomonadati</taxon>
        <taxon>Pseudomonadota</taxon>
        <taxon>Alphaproteobacteria</taxon>
        <taxon>Rhodospirillales</taxon>
        <taxon>Rhodospirillaceae</taxon>
        <taxon>Defluviicoccus</taxon>
    </lineage>
</organism>
<dbReference type="RefSeq" id="WP_190261101.1">
    <property type="nucleotide sequence ID" value="NZ_CP053923.1"/>
</dbReference>
<proteinExistence type="predicted"/>
<dbReference type="InterPro" id="IPR013783">
    <property type="entry name" value="Ig-like_fold"/>
</dbReference>
<protein>
    <submittedName>
        <fullName evidence="2">FixH family protein</fullName>
    </submittedName>
</protein>
<name>A0A7H1N4J1_9PROT</name>
<evidence type="ECO:0000313" key="2">
    <source>
        <dbReference type="EMBL" id="QNT70627.1"/>
    </source>
</evidence>
<dbReference type="EMBL" id="CP053923">
    <property type="protein sequence ID" value="QNT70627.1"/>
    <property type="molecule type" value="Genomic_DNA"/>
</dbReference>
<sequence length="172" mass="18778">MTMSLARQRPSGWWYPWIFVVGMMVVIAVNAVMITLALETFPGLDTEDAYRKGLKYNQTIAAAEAQDARGWQMAVAVAPHPGEQTSAAGGRQADVVATFTDRDGYPLSGLTVEAYLLRPTNSGHDASAALDEQVGGHYAAMVTLPLPGQWDVRVHARRGDETFQATRRIMMP</sequence>
<accession>A0A7H1N4J1</accession>
<dbReference type="Gene3D" id="2.60.40.10">
    <property type="entry name" value="Immunoglobulins"/>
    <property type="match status" value="1"/>
</dbReference>